<evidence type="ECO:0000313" key="2">
    <source>
        <dbReference type="Proteomes" id="UP001202328"/>
    </source>
</evidence>
<organism evidence="1 2">
    <name type="scientific">Papaver atlanticum</name>
    <dbReference type="NCBI Taxonomy" id="357466"/>
    <lineage>
        <taxon>Eukaryota</taxon>
        <taxon>Viridiplantae</taxon>
        <taxon>Streptophyta</taxon>
        <taxon>Embryophyta</taxon>
        <taxon>Tracheophyta</taxon>
        <taxon>Spermatophyta</taxon>
        <taxon>Magnoliopsida</taxon>
        <taxon>Ranunculales</taxon>
        <taxon>Papaveraceae</taxon>
        <taxon>Papaveroideae</taxon>
        <taxon>Papaver</taxon>
    </lineage>
</organism>
<feature type="non-terminal residue" evidence="1">
    <location>
        <position position="1"/>
    </location>
</feature>
<sequence length="58" mass="6734">MDLVEVTLRIIPAQSELSRSLAFPVPHFAYSANPNGTRILLKVAKNRHCYCKKTWEYR</sequence>
<protein>
    <submittedName>
        <fullName evidence="1">Uncharacterized protein</fullName>
    </submittedName>
</protein>
<comment type="caution">
    <text evidence="1">The sequence shown here is derived from an EMBL/GenBank/DDBJ whole genome shotgun (WGS) entry which is preliminary data.</text>
</comment>
<dbReference type="Proteomes" id="UP001202328">
    <property type="component" value="Unassembled WGS sequence"/>
</dbReference>
<evidence type="ECO:0000313" key="1">
    <source>
        <dbReference type="EMBL" id="KAI3910809.1"/>
    </source>
</evidence>
<proteinExistence type="predicted"/>
<dbReference type="AlphaFoldDB" id="A0AAD4XG29"/>
<dbReference type="EMBL" id="JAJJMB010010117">
    <property type="protein sequence ID" value="KAI3910809.1"/>
    <property type="molecule type" value="Genomic_DNA"/>
</dbReference>
<keyword evidence="2" id="KW-1185">Reference proteome</keyword>
<gene>
    <name evidence="1" type="ORF">MKW98_030617</name>
</gene>
<reference evidence="1" key="1">
    <citation type="submission" date="2022-04" db="EMBL/GenBank/DDBJ databases">
        <title>A functionally conserved STORR gene fusion in Papaver species that diverged 16.8 million years ago.</title>
        <authorList>
            <person name="Catania T."/>
        </authorList>
    </citation>
    <scope>NUCLEOTIDE SEQUENCE</scope>
    <source>
        <strain evidence="1">S-188037</strain>
    </source>
</reference>
<accession>A0AAD4XG29</accession>
<name>A0AAD4XG29_9MAGN</name>